<evidence type="ECO:0000313" key="3">
    <source>
        <dbReference type="EMBL" id="SIT87897.1"/>
    </source>
</evidence>
<name>A0A1U7PP99_9BACI</name>
<dbReference type="GO" id="GO:0016705">
    <property type="term" value="F:oxidoreductase activity, acting on paired donors, with incorporation or reduction of molecular oxygen"/>
    <property type="evidence" value="ECO:0007669"/>
    <property type="project" value="InterPro"/>
</dbReference>
<proteinExistence type="predicted"/>
<gene>
    <name evidence="3" type="ORF">SAMN05428946_2189</name>
</gene>
<dbReference type="OrthoDB" id="9780518at2"/>
<protein>
    <submittedName>
        <fullName evidence="3">Luciferase family oxidoreductase, group 1</fullName>
    </submittedName>
</protein>
<keyword evidence="4" id="KW-1185">Reference proteome</keyword>
<reference evidence="4" key="1">
    <citation type="submission" date="2017-01" db="EMBL/GenBank/DDBJ databases">
        <authorList>
            <person name="Varghese N."/>
            <person name="Submissions S."/>
        </authorList>
    </citation>
    <scope>NUCLEOTIDE SEQUENCE [LARGE SCALE GENOMIC DNA]</scope>
    <source>
        <strain evidence="4">MNA4</strain>
    </source>
</reference>
<accession>A0A1U7PP99</accession>
<dbReference type="STRING" id="550447.SAMN05428946_2189"/>
<dbReference type="EMBL" id="FTPL01000003">
    <property type="protein sequence ID" value="SIT87897.1"/>
    <property type="molecule type" value="Genomic_DNA"/>
</dbReference>
<dbReference type="RefSeq" id="WP_076758877.1">
    <property type="nucleotide sequence ID" value="NZ_FTPL01000003.1"/>
</dbReference>
<dbReference type="Gene3D" id="3.20.20.30">
    <property type="entry name" value="Luciferase-like domain"/>
    <property type="match status" value="1"/>
</dbReference>
<dbReference type="AlphaFoldDB" id="A0A1U7PP99"/>
<dbReference type="InterPro" id="IPR050766">
    <property type="entry name" value="Bact_Lucif_Oxidored"/>
</dbReference>
<dbReference type="InterPro" id="IPR019949">
    <property type="entry name" value="CmoO-like"/>
</dbReference>
<dbReference type="PANTHER" id="PTHR30137:SF6">
    <property type="entry name" value="LUCIFERASE-LIKE MONOOXYGENASE"/>
    <property type="match status" value="1"/>
</dbReference>
<evidence type="ECO:0000256" key="1">
    <source>
        <dbReference type="ARBA" id="ARBA00007789"/>
    </source>
</evidence>
<dbReference type="InterPro" id="IPR036661">
    <property type="entry name" value="Luciferase-like_sf"/>
</dbReference>
<dbReference type="InterPro" id="IPR011251">
    <property type="entry name" value="Luciferase-like_dom"/>
</dbReference>
<evidence type="ECO:0000259" key="2">
    <source>
        <dbReference type="Pfam" id="PF00296"/>
    </source>
</evidence>
<feature type="domain" description="Luciferase-like" evidence="2">
    <location>
        <begin position="1"/>
        <end position="308"/>
    </location>
</feature>
<organism evidence="3 4">
    <name type="scientific">Edaphobacillus lindanitolerans</name>
    <dbReference type="NCBI Taxonomy" id="550447"/>
    <lineage>
        <taxon>Bacteria</taxon>
        <taxon>Bacillati</taxon>
        <taxon>Bacillota</taxon>
        <taxon>Bacilli</taxon>
        <taxon>Bacillales</taxon>
        <taxon>Bacillaceae</taxon>
        <taxon>Edaphobacillus</taxon>
    </lineage>
</organism>
<dbReference type="NCBIfam" id="TIGR03558">
    <property type="entry name" value="oxido_grp_1"/>
    <property type="match status" value="1"/>
</dbReference>
<dbReference type="PANTHER" id="PTHR30137">
    <property type="entry name" value="LUCIFERASE-LIKE MONOOXYGENASE"/>
    <property type="match status" value="1"/>
</dbReference>
<evidence type="ECO:0000313" key="4">
    <source>
        <dbReference type="Proteomes" id="UP000187550"/>
    </source>
</evidence>
<dbReference type="Pfam" id="PF00296">
    <property type="entry name" value="Bac_luciferase"/>
    <property type="match status" value="1"/>
</dbReference>
<dbReference type="SUPFAM" id="SSF51679">
    <property type="entry name" value="Bacterial luciferase-like"/>
    <property type="match status" value="1"/>
</dbReference>
<comment type="similarity">
    <text evidence="1">To bacterial alkanal monooxygenase alpha and beta chains.</text>
</comment>
<dbReference type="Proteomes" id="UP000187550">
    <property type="component" value="Unassembled WGS sequence"/>
</dbReference>
<dbReference type="CDD" id="cd00347">
    <property type="entry name" value="Flavin_utilizing_monoxygenases"/>
    <property type="match status" value="1"/>
</dbReference>
<sequence length="341" mass="37139">MKVSVLDQTQLMEGMTPEDGFARTVEIARHADQVGLERYWLSEHHGSAALAGSAPEILAAYLLARTERIRIGTGGVMLTHYAPFKVAESFRVMSALAPGRVDLGIGKAPGGTHLPTILLAGGRSLEDWGPRKTDRFPEMAGELLGYLADGLPPEHPFSGHLQVSPTVREAPDVWILGTGPSSAQLAAEHGLSYAFAHFINSDEEEMAETLGLYTDGWRAAGHAGKPRTIVAMRAFVAGTDDEADWIARSALHGQFWTHRGRQVKLPPPEEALTDVQTEKERDEIEMIRRSWLIGSADTVQKRLDALTEHAPIDEVMAVSPIFDSAKQKRSLELLKEAAAGI</sequence>
<dbReference type="GO" id="GO:0005829">
    <property type="term" value="C:cytosol"/>
    <property type="evidence" value="ECO:0007669"/>
    <property type="project" value="TreeGrafter"/>
</dbReference>